<dbReference type="Gene3D" id="3.30.1950.10">
    <property type="entry name" value="wza like domain"/>
    <property type="match status" value="1"/>
</dbReference>
<accession>A0A6P1QUY9</accession>
<dbReference type="Pfam" id="PF02563">
    <property type="entry name" value="Poly_export"/>
    <property type="match status" value="1"/>
</dbReference>
<gene>
    <name evidence="1" type="ORF">DBX24_08120</name>
</gene>
<dbReference type="OrthoDB" id="662756at2"/>
<dbReference type="PROSITE" id="PS51257">
    <property type="entry name" value="PROKAR_LIPOPROTEIN"/>
    <property type="match status" value="1"/>
</dbReference>
<evidence type="ECO:0000313" key="2">
    <source>
        <dbReference type="Proteomes" id="UP000464318"/>
    </source>
</evidence>
<dbReference type="PANTHER" id="PTHR33619:SF3">
    <property type="entry name" value="POLYSACCHARIDE EXPORT PROTEIN GFCE-RELATED"/>
    <property type="match status" value="1"/>
</dbReference>
<dbReference type="EMBL" id="CP029149">
    <property type="protein sequence ID" value="QHN65846.1"/>
    <property type="molecule type" value="Genomic_DNA"/>
</dbReference>
<protein>
    <submittedName>
        <fullName evidence="1">Polysaccharide export protein</fullName>
    </submittedName>
</protein>
<dbReference type="InterPro" id="IPR003715">
    <property type="entry name" value="Poly_export_N"/>
</dbReference>
<dbReference type="InterPro" id="IPR049712">
    <property type="entry name" value="Poly_export"/>
</dbReference>
<dbReference type="GO" id="GO:0015159">
    <property type="term" value="F:polysaccharide transmembrane transporter activity"/>
    <property type="evidence" value="ECO:0007669"/>
    <property type="project" value="InterPro"/>
</dbReference>
<dbReference type="Proteomes" id="UP000464318">
    <property type="component" value="Chromosome"/>
</dbReference>
<keyword evidence="2" id="KW-1185">Reference proteome</keyword>
<dbReference type="KEGG" id="bcad:DBX24_08120"/>
<dbReference type="PANTHER" id="PTHR33619">
    <property type="entry name" value="POLYSACCHARIDE EXPORT PROTEIN GFCE-RELATED"/>
    <property type="match status" value="1"/>
</dbReference>
<sequence>MNIIKQILPLFGLIFLFSCEPRKNLNYMQDIEKIVLENAHKLQQTTLQPGDELVIMVMAKDADVAAPFNQSYSSGKALQNLNITGNVQNISQTASGPTYIVDDEGAIDMPILGKINVKGLTIDGLKSTLYNKLRRYIKEPSVSVRLNNFKVSVMGEVTRPGEYILSDGKGTLMQALSLAGDLTIYGLRDEVLLIRTTEGRVEQTKIDLSKADFINSPYYILKQGDVIYVPANKTRQKASRLDPNAGIYISVASVIIGLLALFIRK</sequence>
<reference evidence="1 2" key="1">
    <citation type="submission" date="2018-04" db="EMBL/GenBank/DDBJ databases">
        <title>Characteristic and Complete Genome Sequencing of A Novel Member of Infective Endocarditis Causative Bacteria: Bergeyella cardium QL-PH.</title>
        <authorList>
            <person name="Pan H."/>
            <person name="Sun E."/>
            <person name="Zhang Y."/>
        </authorList>
    </citation>
    <scope>NUCLEOTIDE SEQUENCE [LARGE SCALE GENOMIC DNA]</scope>
    <source>
        <strain evidence="1 2">HPQL</strain>
    </source>
</reference>
<organism evidence="1 2">
    <name type="scientific">Bergeyella cardium</name>
    <dbReference type="NCBI Taxonomy" id="1585976"/>
    <lineage>
        <taxon>Bacteria</taxon>
        <taxon>Pseudomonadati</taxon>
        <taxon>Bacteroidota</taxon>
        <taxon>Flavobacteriia</taxon>
        <taxon>Flavobacteriales</taxon>
        <taxon>Weeksellaceae</taxon>
        <taxon>Bergeyella</taxon>
    </lineage>
</organism>
<dbReference type="RefSeq" id="WP_120489125.1">
    <property type="nucleotide sequence ID" value="NZ_CP029149.1"/>
</dbReference>
<evidence type="ECO:0000313" key="1">
    <source>
        <dbReference type="EMBL" id="QHN65846.1"/>
    </source>
</evidence>
<dbReference type="AlphaFoldDB" id="A0A6P1QUY9"/>
<proteinExistence type="predicted"/>
<name>A0A6P1QUY9_9FLAO</name>